<dbReference type="Pfam" id="PF00155">
    <property type="entry name" value="Aminotran_1_2"/>
    <property type="match status" value="1"/>
</dbReference>
<evidence type="ECO:0000313" key="8">
    <source>
        <dbReference type="EMBL" id="RAK02090.1"/>
    </source>
</evidence>
<dbReference type="OrthoDB" id="9802328at2"/>
<feature type="domain" description="HTH gntR-type" evidence="7">
    <location>
        <begin position="15"/>
        <end position="83"/>
    </location>
</feature>
<evidence type="ECO:0000259" key="7">
    <source>
        <dbReference type="PROSITE" id="PS50949"/>
    </source>
</evidence>
<dbReference type="EMBL" id="QLMC01000001">
    <property type="protein sequence ID" value="RAK02090.1"/>
    <property type="molecule type" value="Genomic_DNA"/>
</dbReference>
<organism evidence="8 9">
    <name type="scientific">Larkinella arboricola</name>
    <dbReference type="NCBI Taxonomy" id="643671"/>
    <lineage>
        <taxon>Bacteria</taxon>
        <taxon>Pseudomonadati</taxon>
        <taxon>Bacteroidota</taxon>
        <taxon>Cytophagia</taxon>
        <taxon>Cytophagales</taxon>
        <taxon>Spirosomataceae</taxon>
        <taxon>Larkinella</taxon>
    </lineage>
</organism>
<dbReference type="GO" id="GO:0030170">
    <property type="term" value="F:pyridoxal phosphate binding"/>
    <property type="evidence" value="ECO:0007669"/>
    <property type="project" value="InterPro"/>
</dbReference>
<dbReference type="Proteomes" id="UP000248790">
    <property type="component" value="Unassembled WGS sequence"/>
</dbReference>
<dbReference type="SUPFAM" id="SSF46785">
    <property type="entry name" value="Winged helix' DNA-binding domain"/>
    <property type="match status" value="1"/>
</dbReference>
<dbReference type="GO" id="GO:0003700">
    <property type="term" value="F:DNA-binding transcription factor activity"/>
    <property type="evidence" value="ECO:0007669"/>
    <property type="project" value="InterPro"/>
</dbReference>
<keyword evidence="3" id="KW-0805">Transcription regulation</keyword>
<feature type="compositionally biased region" description="Polar residues" evidence="6">
    <location>
        <begin position="90"/>
        <end position="104"/>
    </location>
</feature>
<name>A0A327X4Q7_LARAB</name>
<dbReference type="InterPro" id="IPR036390">
    <property type="entry name" value="WH_DNA-bd_sf"/>
</dbReference>
<evidence type="ECO:0000256" key="6">
    <source>
        <dbReference type="SAM" id="MobiDB-lite"/>
    </source>
</evidence>
<dbReference type="InterPro" id="IPR015422">
    <property type="entry name" value="PyrdxlP-dep_Trfase_small"/>
</dbReference>
<dbReference type="CDD" id="cd07377">
    <property type="entry name" value="WHTH_GntR"/>
    <property type="match status" value="1"/>
</dbReference>
<sequence>MDTVKQNQLTAQSPEHLYLRIARGIEQQIRDEVLRVGDKLPSIRTICREQGVSMSTATQAYFELESRSLIESRPQSGYYVSRSPRKQLAVPQTSQPSGEANPDNQDGIIQRVYSNINNKHVIRLSLGVPADELLPIAKLNKGLVQAMRELPASGTAYEEIQGNEKLRRQIAHWSFTWDGRLSDKDIVTTAGCMSALSFCLLALTQRGDTIAVESPVYFAVLQLAKSLGLHILELPTHPQTGVEMEAFQKALPNIKLAILVSNFNNPMGSCMPDEHKRQIVRWLQHYNIPLIEDDLYGDVYFSESRPKSCKTYDESGLVLWCGSVSKTLAPGYRVGWVAPGRFTEQITRMKLMHSVSSTTLTQEVIANFLENGRYENHLRKLRRTLHTNSLQYSRAIADYFPEGTRISQPQGGFFLWVELDRRMNTVELYNRALKHGISIAPGRMFTVQNQFDNCMRLSYGLPWNEKLDQALKTLGTLAKSI</sequence>
<protein>
    <submittedName>
        <fullName evidence="8">DNA-binding transcriptional MocR family regulator</fullName>
    </submittedName>
</protein>
<dbReference type="InterPro" id="IPR004839">
    <property type="entry name" value="Aminotransferase_I/II_large"/>
</dbReference>
<keyword evidence="2" id="KW-0663">Pyridoxal phosphate</keyword>
<feature type="region of interest" description="Disordered" evidence="6">
    <location>
        <begin position="75"/>
        <end position="105"/>
    </location>
</feature>
<dbReference type="Gene3D" id="3.40.640.10">
    <property type="entry name" value="Type I PLP-dependent aspartate aminotransferase-like (Major domain)"/>
    <property type="match status" value="1"/>
</dbReference>
<comment type="caution">
    <text evidence="8">The sequence shown here is derived from an EMBL/GenBank/DDBJ whole genome shotgun (WGS) entry which is preliminary data.</text>
</comment>
<evidence type="ECO:0000256" key="5">
    <source>
        <dbReference type="ARBA" id="ARBA00023163"/>
    </source>
</evidence>
<dbReference type="InterPro" id="IPR051446">
    <property type="entry name" value="HTH_trans_reg/aminotransferase"/>
</dbReference>
<proteinExistence type="inferred from homology"/>
<dbReference type="SUPFAM" id="SSF53383">
    <property type="entry name" value="PLP-dependent transferases"/>
    <property type="match status" value="1"/>
</dbReference>
<dbReference type="Pfam" id="PF00392">
    <property type="entry name" value="GntR"/>
    <property type="match status" value="1"/>
</dbReference>
<evidence type="ECO:0000313" key="9">
    <source>
        <dbReference type="Proteomes" id="UP000248790"/>
    </source>
</evidence>
<reference evidence="8 9" key="1">
    <citation type="submission" date="2018-06" db="EMBL/GenBank/DDBJ databases">
        <title>Genomic Encyclopedia of Archaeal and Bacterial Type Strains, Phase II (KMG-II): from individual species to whole genera.</title>
        <authorList>
            <person name="Goeker M."/>
        </authorList>
    </citation>
    <scope>NUCLEOTIDE SEQUENCE [LARGE SCALE GENOMIC DNA]</scope>
    <source>
        <strain evidence="8 9">DSM 21851</strain>
    </source>
</reference>
<dbReference type="AlphaFoldDB" id="A0A327X4Q7"/>
<dbReference type="SMART" id="SM00345">
    <property type="entry name" value="HTH_GNTR"/>
    <property type="match status" value="1"/>
</dbReference>
<dbReference type="RefSeq" id="WP_111626314.1">
    <property type="nucleotide sequence ID" value="NZ_QLMC01000001.1"/>
</dbReference>
<keyword evidence="4 8" id="KW-0238">DNA-binding</keyword>
<keyword evidence="5" id="KW-0804">Transcription</keyword>
<dbReference type="PANTHER" id="PTHR46577">
    <property type="entry name" value="HTH-TYPE TRANSCRIPTIONAL REGULATORY PROTEIN GABR"/>
    <property type="match status" value="1"/>
</dbReference>
<comment type="similarity">
    <text evidence="1">In the C-terminal section; belongs to the class-I pyridoxal-phosphate-dependent aminotransferase family.</text>
</comment>
<evidence type="ECO:0000256" key="1">
    <source>
        <dbReference type="ARBA" id="ARBA00005384"/>
    </source>
</evidence>
<dbReference type="PANTHER" id="PTHR46577:SF2">
    <property type="entry name" value="TRANSCRIPTIONAL REGULATORY PROTEIN"/>
    <property type="match status" value="1"/>
</dbReference>
<dbReference type="CDD" id="cd00609">
    <property type="entry name" value="AAT_like"/>
    <property type="match status" value="1"/>
</dbReference>
<accession>A0A327X4Q7</accession>
<dbReference type="InterPro" id="IPR000524">
    <property type="entry name" value="Tscrpt_reg_HTH_GntR"/>
</dbReference>
<evidence type="ECO:0000256" key="2">
    <source>
        <dbReference type="ARBA" id="ARBA00022898"/>
    </source>
</evidence>
<gene>
    <name evidence="8" type="ORF">LX87_00204</name>
</gene>
<evidence type="ECO:0000256" key="3">
    <source>
        <dbReference type="ARBA" id="ARBA00023015"/>
    </source>
</evidence>
<dbReference type="Gene3D" id="1.10.10.10">
    <property type="entry name" value="Winged helix-like DNA-binding domain superfamily/Winged helix DNA-binding domain"/>
    <property type="match status" value="1"/>
</dbReference>
<evidence type="ECO:0000256" key="4">
    <source>
        <dbReference type="ARBA" id="ARBA00023125"/>
    </source>
</evidence>
<keyword evidence="9" id="KW-1185">Reference proteome</keyword>
<dbReference type="InterPro" id="IPR036388">
    <property type="entry name" value="WH-like_DNA-bd_sf"/>
</dbReference>
<dbReference type="Gene3D" id="3.90.1150.10">
    <property type="entry name" value="Aspartate Aminotransferase, domain 1"/>
    <property type="match status" value="1"/>
</dbReference>
<dbReference type="PROSITE" id="PS50949">
    <property type="entry name" value="HTH_GNTR"/>
    <property type="match status" value="1"/>
</dbReference>
<dbReference type="InterPro" id="IPR015424">
    <property type="entry name" value="PyrdxlP-dep_Trfase"/>
</dbReference>
<dbReference type="GO" id="GO:0003677">
    <property type="term" value="F:DNA binding"/>
    <property type="evidence" value="ECO:0007669"/>
    <property type="project" value="UniProtKB-KW"/>
</dbReference>
<dbReference type="InterPro" id="IPR015421">
    <property type="entry name" value="PyrdxlP-dep_Trfase_major"/>
</dbReference>